<protein>
    <recommendedName>
        <fullName evidence="2">AB hydrolase-1 domain-containing protein</fullName>
    </recommendedName>
</protein>
<dbReference type="Gene3D" id="3.40.50.1820">
    <property type="entry name" value="alpha/beta hydrolase"/>
    <property type="match status" value="1"/>
</dbReference>
<feature type="region of interest" description="Disordered" evidence="1">
    <location>
        <begin position="82"/>
        <end position="110"/>
    </location>
</feature>
<dbReference type="PRINTS" id="PR00412">
    <property type="entry name" value="EPOXHYDRLASE"/>
</dbReference>
<dbReference type="InterPro" id="IPR050266">
    <property type="entry name" value="AB_hydrolase_sf"/>
</dbReference>
<reference evidence="3 4" key="1">
    <citation type="journal article" date="2019" name="Sci. Rep.">
        <title>Comparative genomics of chytrid fungi reveal insights into the obligate biotrophic and pathogenic lifestyle of Synchytrium endobioticum.</title>
        <authorList>
            <person name="van de Vossenberg B.T.L.H."/>
            <person name="Warris S."/>
            <person name="Nguyen H.D.T."/>
            <person name="van Gent-Pelzer M.P.E."/>
            <person name="Joly D.L."/>
            <person name="van de Geest H.C."/>
            <person name="Bonants P.J.M."/>
            <person name="Smith D.S."/>
            <person name="Levesque C.A."/>
            <person name="van der Lee T.A.J."/>
        </authorList>
    </citation>
    <scope>NUCLEOTIDE SEQUENCE [LARGE SCALE GENOMIC DNA]</scope>
    <source>
        <strain evidence="3 4">CBS 809.83</strain>
    </source>
</reference>
<sequence>MTAAAALQGPRAPPAPVKPTSKAKRQKEGKKFDALTPCVRAADYLLSYRAIRVLFLAALQPLVVARYVYERAAPKRFVAEVVRRRRKSVSPTSSAPTAATPQLMMGSASLSPTRSMPSLGLSSGGRQSVTVRPKFHRNATSASDLCSETSGSLYSTASNSPTYIPKLNKYAILRTPDAQFEPIKKYFPYAPVYFKLGAMRVHYVDRGARSAPGQKTVILVHGALTWSYLYRKVIDPLVAAGLRVVAVDLPGHGKSDKLPTSGSSLLQLQVAAVRHLLVHFGANQPGMDVTLVAHGTGGLVAAVALAEMGDGDLVKRVVFLNSFLPPHQEESTAREIETLLLSTSLYYIFRTHTRPSTHMRCITALAPHTTLTAAESVGYDVPYPTALHAHATQKIPLSTPLPLFSDPLVLRLRELAPRVTAGTPVLGTLLSNNMHVEMETEKAKLFWAGYVDRVLRRRRWIDTNTAPTGTTTTSANAAVAPALVIVGELDRVWNAPGRWMADLIGADVVRFPNAGHYAPEDDPEALVRCLLGYIGA</sequence>
<feature type="domain" description="AB hydrolase-1" evidence="2">
    <location>
        <begin position="217"/>
        <end position="527"/>
    </location>
</feature>
<evidence type="ECO:0000259" key="2">
    <source>
        <dbReference type="Pfam" id="PF12697"/>
    </source>
</evidence>
<dbReference type="InterPro" id="IPR000639">
    <property type="entry name" value="Epox_hydrolase-like"/>
</dbReference>
<evidence type="ECO:0000313" key="3">
    <source>
        <dbReference type="EMBL" id="TPX55950.1"/>
    </source>
</evidence>
<dbReference type="GO" id="GO:0016020">
    <property type="term" value="C:membrane"/>
    <property type="evidence" value="ECO:0007669"/>
    <property type="project" value="TreeGrafter"/>
</dbReference>
<organism evidence="3 4">
    <name type="scientific">Powellomyces hirtus</name>
    <dbReference type="NCBI Taxonomy" id="109895"/>
    <lineage>
        <taxon>Eukaryota</taxon>
        <taxon>Fungi</taxon>
        <taxon>Fungi incertae sedis</taxon>
        <taxon>Chytridiomycota</taxon>
        <taxon>Chytridiomycota incertae sedis</taxon>
        <taxon>Chytridiomycetes</taxon>
        <taxon>Spizellomycetales</taxon>
        <taxon>Powellomycetaceae</taxon>
        <taxon>Powellomyces</taxon>
    </lineage>
</organism>
<feature type="compositionally biased region" description="Low complexity" evidence="1">
    <location>
        <begin position="90"/>
        <end position="101"/>
    </location>
</feature>
<dbReference type="STRING" id="109895.A0A507DYN1"/>
<dbReference type="PANTHER" id="PTHR43798">
    <property type="entry name" value="MONOACYLGLYCEROL LIPASE"/>
    <property type="match status" value="1"/>
</dbReference>
<keyword evidence="4" id="KW-1185">Reference proteome</keyword>
<dbReference type="SUPFAM" id="SSF53474">
    <property type="entry name" value="alpha/beta-Hydrolases"/>
    <property type="match status" value="1"/>
</dbReference>
<dbReference type="EMBL" id="QEAQ01000090">
    <property type="protein sequence ID" value="TPX55950.1"/>
    <property type="molecule type" value="Genomic_DNA"/>
</dbReference>
<dbReference type="InterPro" id="IPR029058">
    <property type="entry name" value="AB_hydrolase_fold"/>
</dbReference>
<accession>A0A507DYN1</accession>
<dbReference type="AlphaFoldDB" id="A0A507DYN1"/>
<dbReference type="Pfam" id="PF12697">
    <property type="entry name" value="Abhydrolase_6"/>
    <property type="match status" value="1"/>
</dbReference>
<dbReference type="Proteomes" id="UP000318582">
    <property type="component" value="Unassembled WGS sequence"/>
</dbReference>
<dbReference type="InterPro" id="IPR000073">
    <property type="entry name" value="AB_hydrolase_1"/>
</dbReference>
<feature type="region of interest" description="Disordered" evidence="1">
    <location>
        <begin position="1"/>
        <end position="30"/>
    </location>
</feature>
<gene>
    <name evidence="3" type="ORF">PhCBS80983_g04913</name>
</gene>
<proteinExistence type="predicted"/>
<evidence type="ECO:0000313" key="4">
    <source>
        <dbReference type="Proteomes" id="UP000318582"/>
    </source>
</evidence>
<name>A0A507DYN1_9FUNG</name>
<evidence type="ECO:0000256" key="1">
    <source>
        <dbReference type="SAM" id="MobiDB-lite"/>
    </source>
</evidence>
<dbReference type="GO" id="GO:0003824">
    <property type="term" value="F:catalytic activity"/>
    <property type="evidence" value="ECO:0007669"/>
    <property type="project" value="InterPro"/>
</dbReference>
<dbReference type="PANTHER" id="PTHR43798:SF33">
    <property type="entry name" value="HYDROLASE, PUTATIVE (AFU_ORTHOLOGUE AFUA_2G14860)-RELATED"/>
    <property type="match status" value="1"/>
</dbReference>
<comment type="caution">
    <text evidence="3">The sequence shown here is derived from an EMBL/GenBank/DDBJ whole genome shotgun (WGS) entry which is preliminary data.</text>
</comment>